<gene>
    <name evidence="2" type="ORF">SDC9_169272</name>
</gene>
<sequence length="203" mass="22711">MAQKSLRHGQDFRLRRQIERLAPEGQPGAAAGFGNRRTQQSGGEIAQRIVIAAGDVIFEHGEFLAVLPAMLIGAETGAKLVDFFQSGGQEHLHFQLGTRPQELARSRNAVDILLRRRRRDPDRGLHFEKPVRVKISPEPAFQSGPKPEIGRRRQKNRPGGMLRSGWNSIVHDRKNYALLTRSAYSPVRVSMRTMSPSLMKSGT</sequence>
<evidence type="ECO:0000256" key="1">
    <source>
        <dbReference type="SAM" id="MobiDB-lite"/>
    </source>
</evidence>
<dbReference type="EMBL" id="VSSQ01069974">
    <property type="protein sequence ID" value="MPN21890.1"/>
    <property type="molecule type" value="Genomic_DNA"/>
</dbReference>
<feature type="region of interest" description="Disordered" evidence="1">
    <location>
        <begin position="137"/>
        <end position="166"/>
    </location>
</feature>
<proteinExistence type="predicted"/>
<accession>A0A645G7D3</accession>
<protein>
    <submittedName>
        <fullName evidence="2">Uncharacterized protein</fullName>
    </submittedName>
</protein>
<comment type="caution">
    <text evidence="2">The sequence shown here is derived from an EMBL/GenBank/DDBJ whole genome shotgun (WGS) entry which is preliminary data.</text>
</comment>
<organism evidence="2">
    <name type="scientific">bioreactor metagenome</name>
    <dbReference type="NCBI Taxonomy" id="1076179"/>
    <lineage>
        <taxon>unclassified sequences</taxon>
        <taxon>metagenomes</taxon>
        <taxon>ecological metagenomes</taxon>
    </lineage>
</organism>
<reference evidence="2" key="1">
    <citation type="submission" date="2019-08" db="EMBL/GenBank/DDBJ databases">
        <authorList>
            <person name="Kucharzyk K."/>
            <person name="Murdoch R.W."/>
            <person name="Higgins S."/>
            <person name="Loffler F."/>
        </authorList>
    </citation>
    <scope>NUCLEOTIDE SEQUENCE</scope>
</reference>
<dbReference type="AlphaFoldDB" id="A0A645G7D3"/>
<name>A0A645G7D3_9ZZZZ</name>
<evidence type="ECO:0000313" key="2">
    <source>
        <dbReference type="EMBL" id="MPN21890.1"/>
    </source>
</evidence>